<feature type="binding site" evidence="9">
    <location>
        <begin position="91"/>
        <end position="94"/>
    </location>
    <ligand>
        <name>5-phospho-alpha-D-ribose 1-diphosphate</name>
        <dbReference type="ChEBI" id="CHEBI:58017"/>
    </ligand>
</feature>
<feature type="binding site" evidence="9">
    <location>
        <position position="121"/>
    </location>
    <ligand>
        <name>5-phospho-alpha-D-ribose 1-diphosphate</name>
        <dbReference type="ChEBI" id="CHEBI:58017"/>
    </ligand>
</feature>
<feature type="binding site" evidence="9">
    <location>
        <begin position="84"/>
        <end position="85"/>
    </location>
    <ligand>
        <name>5-phospho-alpha-D-ribose 1-diphosphate</name>
        <dbReference type="ChEBI" id="CHEBI:58017"/>
    </ligand>
</feature>
<reference evidence="13 14" key="2">
    <citation type="submission" date="2018-02" db="EMBL/GenBank/DDBJ databases">
        <authorList>
            <person name="Cohen D.B."/>
            <person name="Kent A.D."/>
        </authorList>
    </citation>
    <scope>NUCLEOTIDE SEQUENCE [LARGE SCALE GENOMIC DNA]</scope>
    <source>
        <strain evidence="13 14">CECT 9216</strain>
    </source>
</reference>
<evidence type="ECO:0000256" key="7">
    <source>
        <dbReference type="ARBA" id="ARBA00052328"/>
    </source>
</evidence>
<evidence type="ECO:0000313" key="14">
    <source>
        <dbReference type="Proteomes" id="UP000237923"/>
    </source>
</evidence>
<dbReference type="Pfam" id="PF02885">
    <property type="entry name" value="Glycos_trans_3N"/>
    <property type="match status" value="1"/>
</dbReference>
<evidence type="ECO:0000256" key="8">
    <source>
        <dbReference type="ARBA" id="ARBA00061188"/>
    </source>
</evidence>
<dbReference type="Gene3D" id="3.40.1030.10">
    <property type="entry name" value="Nucleoside phosphorylase/phosphoribosyltransferase catalytic domain"/>
    <property type="match status" value="1"/>
</dbReference>
<dbReference type="EMBL" id="OKQU01000001">
    <property type="protein sequence ID" value="SPE06635.1"/>
    <property type="molecule type" value="Genomic_DNA"/>
</dbReference>
<keyword evidence="6 9" id="KW-0057">Aromatic amino acid biosynthesis</keyword>
<organism evidence="13 14">
    <name type="scientific">Leuconostoc suionicum</name>
    <dbReference type="NCBI Taxonomy" id="1511761"/>
    <lineage>
        <taxon>Bacteria</taxon>
        <taxon>Bacillati</taxon>
        <taxon>Bacillota</taxon>
        <taxon>Bacilli</taxon>
        <taxon>Lactobacillales</taxon>
        <taxon>Lactobacillaceae</taxon>
        <taxon>Leuconostoc</taxon>
    </lineage>
</organism>
<dbReference type="Proteomes" id="UP000239237">
    <property type="component" value="Unassembled WGS sequence"/>
</dbReference>
<dbReference type="InterPro" id="IPR036320">
    <property type="entry name" value="Glycosyl_Trfase_fam3_N_dom_sf"/>
</dbReference>
<accession>A0A2N9K9B2</accession>
<dbReference type="GO" id="GO:0000162">
    <property type="term" value="P:L-tryptophan biosynthetic process"/>
    <property type="evidence" value="ECO:0007669"/>
    <property type="project" value="UniProtKB-UniRule"/>
</dbReference>
<feature type="binding site" evidence="9">
    <location>
        <position position="227"/>
    </location>
    <ligand>
        <name>Mg(2+)</name>
        <dbReference type="ChEBI" id="CHEBI:18420"/>
        <label>2</label>
    </ligand>
</feature>
<evidence type="ECO:0000259" key="10">
    <source>
        <dbReference type="Pfam" id="PF00591"/>
    </source>
</evidence>
<dbReference type="InterPro" id="IPR005940">
    <property type="entry name" value="Anthranilate_Pribosyl_Tfrase"/>
</dbReference>
<evidence type="ECO:0000256" key="6">
    <source>
        <dbReference type="ARBA" id="ARBA00023141"/>
    </source>
</evidence>
<dbReference type="EC" id="2.4.2.18" evidence="9"/>
<dbReference type="SUPFAM" id="SSF47648">
    <property type="entry name" value="Nucleoside phosphorylase/phosphoribosyltransferase N-terminal domain"/>
    <property type="match status" value="1"/>
</dbReference>
<dbReference type="Proteomes" id="UP000237923">
    <property type="component" value="Unassembled WGS sequence"/>
</dbReference>
<proteinExistence type="inferred from homology"/>
<dbReference type="RefSeq" id="WP_072613738.1">
    <property type="nucleotide sequence ID" value="NZ_AP017935.1"/>
</dbReference>
<feature type="binding site" evidence="9">
    <location>
        <position position="167"/>
    </location>
    <ligand>
        <name>anthranilate</name>
        <dbReference type="ChEBI" id="CHEBI:16567"/>
        <label>2</label>
    </ligand>
</feature>
<keyword evidence="15" id="KW-1185">Reference proteome</keyword>
<gene>
    <name evidence="9 13" type="primary">trpD</name>
    <name evidence="12" type="ORF">LES8486_00390</name>
    <name evidence="13" type="ORF">LES9216_00537</name>
</gene>
<dbReference type="InterPro" id="IPR017459">
    <property type="entry name" value="Glycosyl_Trfase_fam3_N_dom"/>
</dbReference>
<evidence type="ECO:0000256" key="3">
    <source>
        <dbReference type="ARBA" id="ARBA00022676"/>
    </source>
</evidence>
<feature type="binding site" evidence="9">
    <location>
        <position position="89"/>
    </location>
    <ligand>
        <name>5-phospho-alpha-D-ribose 1-diphosphate</name>
        <dbReference type="ChEBI" id="CHEBI:58017"/>
    </ligand>
</feature>
<dbReference type="HAMAP" id="MF_00211">
    <property type="entry name" value="TrpD"/>
    <property type="match status" value="1"/>
</dbReference>
<feature type="binding site" evidence="9">
    <location>
        <position position="226"/>
    </location>
    <ligand>
        <name>Mg(2+)</name>
        <dbReference type="ChEBI" id="CHEBI:18420"/>
        <label>2</label>
    </ligand>
</feature>
<reference evidence="12 15" key="1">
    <citation type="submission" date="2018-02" db="EMBL/GenBank/DDBJ databases">
        <authorList>
            <person name="Rodrigo-Torres L."/>
            <person name="Arahal R. D."/>
            <person name="Lucena T."/>
        </authorList>
    </citation>
    <scope>NUCLEOTIDE SEQUENCE [LARGE SCALE GENOMIC DNA]</scope>
    <source>
        <strain evidence="12 15">CECT 8486</strain>
    </source>
</reference>
<dbReference type="GO" id="GO:0000287">
    <property type="term" value="F:magnesium ion binding"/>
    <property type="evidence" value="ECO:0007669"/>
    <property type="project" value="UniProtKB-UniRule"/>
</dbReference>
<comment type="catalytic activity">
    <reaction evidence="7 9">
        <text>N-(5-phospho-beta-D-ribosyl)anthranilate + diphosphate = 5-phospho-alpha-D-ribose 1-diphosphate + anthranilate</text>
        <dbReference type="Rhea" id="RHEA:11768"/>
        <dbReference type="ChEBI" id="CHEBI:16567"/>
        <dbReference type="ChEBI" id="CHEBI:18277"/>
        <dbReference type="ChEBI" id="CHEBI:33019"/>
        <dbReference type="ChEBI" id="CHEBI:58017"/>
        <dbReference type="EC" id="2.4.2.18"/>
    </reaction>
</comment>
<evidence type="ECO:0000256" key="4">
    <source>
        <dbReference type="ARBA" id="ARBA00022679"/>
    </source>
</evidence>
<dbReference type="InterPro" id="IPR035902">
    <property type="entry name" value="Nuc_phospho_transferase"/>
</dbReference>
<dbReference type="AlphaFoldDB" id="A0A2N9K9B2"/>
<feature type="binding site" evidence="9">
    <location>
        <begin position="109"/>
        <end position="117"/>
    </location>
    <ligand>
        <name>5-phospho-alpha-D-ribose 1-diphosphate</name>
        <dbReference type="ChEBI" id="CHEBI:58017"/>
    </ligand>
</feature>
<comment type="similarity">
    <text evidence="9">Belongs to the anthranilate phosphoribosyltransferase family.</text>
</comment>
<dbReference type="EMBL" id="OKQR01000001">
    <property type="protein sequence ID" value="SPD91410.1"/>
    <property type="molecule type" value="Genomic_DNA"/>
</dbReference>
<keyword evidence="9" id="KW-0479">Metal-binding</keyword>
<dbReference type="SUPFAM" id="SSF52418">
    <property type="entry name" value="Nucleoside phosphorylase/phosphoribosyltransferase catalytic domain"/>
    <property type="match status" value="1"/>
</dbReference>
<evidence type="ECO:0000313" key="15">
    <source>
        <dbReference type="Proteomes" id="UP000239237"/>
    </source>
</evidence>
<comment type="pathway">
    <text evidence="1 9">Amino-acid biosynthesis; L-tryptophan biosynthesis; L-tryptophan from chorismate: step 2/5.</text>
</comment>
<dbReference type="GeneID" id="99674261"/>
<comment type="similarity">
    <text evidence="8">In the C-terminal section; belongs to the anthranilate phosphoribosyltransferase family.</text>
</comment>
<evidence type="ECO:0000313" key="12">
    <source>
        <dbReference type="EMBL" id="SPD91410.1"/>
    </source>
</evidence>
<dbReference type="KEGG" id="lsu:A6B45_05595"/>
<evidence type="ECO:0000259" key="11">
    <source>
        <dbReference type="Pfam" id="PF02885"/>
    </source>
</evidence>
<feature type="binding site" evidence="9">
    <location>
        <position position="93"/>
    </location>
    <ligand>
        <name>Mg(2+)</name>
        <dbReference type="ChEBI" id="CHEBI:18420"/>
        <label>1</label>
    </ligand>
</feature>
<dbReference type="FunFam" id="3.40.1030.10:FF:000002">
    <property type="entry name" value="Anthranilate phosphoribosyltransferase"/>
    <property type="match status" value="1"/>
</dbReference>
<keyword evidence="2 9" id="KW-0028">Amino-acid biosynthesis</keyword>
<sequence length="341" mass="36078">MSNIQEALKILLVQKSLTDDMAQKVMNDIMDGKVSDPEIAAYLMGLAAKKETVSEIVGSARAMIDHAKTIPSEFEAIDIVGTGGDLSGTFNISTTASFIVAGAGVPVVKHGNRAASSKSGTADALEALGVTIDLTPEQATDVLTNTGQTFLFARSFHPAMKYVGSIRKNLGFRTIFNILGPLTNPTRPRTMLVGVYTKELLVPLANVLSELGVQEAILVHGQDGLDEVTLTTKTDLAILSDGHIREVTFDPQDYGFEYVSIESLQGGTPIENAKITEHILAGKITGPMADTAILNAALALFIAKKAQSIDAAIQLARETLINGTALGQLESLRASSRAVTA</sequence>
<feature type="binding site" evidence="9">
    <location>
        <position position="81"/>
    </location>
    <ligand>
        <name>anthranilate</name>
        <dbReference type="ChEBI" id="CHEBI:16567"/>
        <label>1</label>
    </ligand>
</feature>
<feature type="domain" description="Glycosyl transferase family 3 N-terminal" evidence="11">
    <location>
        <begin position="5"/>
        <end position="67"/>
    </location>
</feature>
<evidence type="ECO:0000256" key="2">
    <source>
        <dbReference type="ARBA" id="ARBA00022605"/>
    </source>
</evidence>
<keyword evidence="9" id="KW-0460">Magnesium</keyword>
<feature type="binding site" evidence="9">
    <location>
        <position position="227"/>
    </location>
    <ligand>
        <name>Mg(2+)</name>
        <dbReference type="ChEBI" id="CHEBI:18420"/>
        <label>1</label>
    </ligand>
</feature>
<evidence type="ECO:0000256" key="5">
    <source>
        <dbReference type="ARBA" id="ARBA00022822"/>
    </source>
</evidence>
<comment type="function">
    <text evidence="9">Catalyzes the transfer of the phosphoribosyl group of 5-phosphorylribose-1-pyrophosphate (PRPP) to anthranilate to yield N-(5'-phosphoribosyl)-anthranilate (PRA).</text>
</comment>
<evidence type="ECO:0000256" key="9">
    <source>
        <dbReference type="HAMAP-Rule" id="MF_00211"/>
    </source>
</evidence>
<dbReference type="NCBIfam" id="TIGR01245">
    <property type="entry name" value="trpD"/>
    <property type="match status" value="1"/>
</dbReference>
<keyword evidence="4 9" id="KW-0808">Transferase</keyword>
<dbReference type="PANTHER" id="PTHR43285">
    <property type="entry name" value="ANTHRANILATE PHOSPHORIBOSYLTRANSFERASE"/>
    <property type="match status" value="1"/>
</dbReference>
<keyword evidence="5 9" id="KW-0822">Tryptophan biosynthesis</keyword>
<keyword evidence="3 9" id="KW-0328">Glycosyltransferase</keyword>
<name>A0A2N9K9B2_9LACO</name>
<comment type="caution">
    <text evidence="9">Lacks conserved residue(s) required for the propagation of feature annotation.</text>
</comment>
<dbReference type="Gene3D" id="1.20.970.10">
    <property type="entry name" value="Transferase, Pyrimidine Nucleoside Phosphorylase, Chain C"/>
    <property type="match status" value="1"/>
</dbReference>
<dbReference type="InterPro" id="IPR000312">
    <property type="entry name" value="Glycosyl_Trfase_fam3"/>
</dbReference>
<feature type="domain" description="Glycosyl transferase family 3" evidence="10">
    <location>
        <begin position="75"/>
        <end position="326"/>
    </location>
</feature>
<comment type="subunit">
    <text evidence="9">Homodimer.</text>
</comment>
<dbReference type="GO" id="GO:0004048">
    <property type="term" value="F:anthranilate phosphoribosyltransferase activity"/>
    <property type="evidence" value="ECO:0007669"/>
    <property type="project" value="UniProtKB-UniRule"/>
</dbReference>
<feature type="binding site" evidence="9">
    <location>
        <position position="81"/>
    </location>
    <ligand>
        <name>5-phospho-alpha-D-ribose 1-diphosphate</name>
        <dbReference type="ChEBI" id="CHEBI:58017"/>
    </ligand>
</feature>
<feature type="binding site" evidence="9">
    <location>
        <position position="112"/>
    </location>
    <ligand>
        <name>anthranilate</name>
        <dbReference type="ChEBI" id="CHEBI:16567"/>
        <label>1</label>
    </ligand>
</feature>
<evidence type="ECO:0000313" key="13">
    <source>
        <dbReference type="EMBL" id="SPE06635.1"/>
    </source>
</evidence>
<comment type="cofactor">
    <cofactor evidence="9">
        <name>Mg(2+)</name>
        <dbReference type="ChEBI" id="CHEBI:18420"/>
    </cofactor>
    <text evidence="9">Binds 2 magnesium ions per monomer.</text>
</comment>
<dbReference type="GO" id="GO:0005829">
    <property type="term" value="C:cytosol"/>
    <property type="evidence" value="ECO:0007669"/>
    <property type="project" value="TreeGrafter"/>
</dbReference>
<protein>
    <recommendedName>
        <fullName evidence="9">Anthranilate phosphoribosyltransferase</fullName>
        <ecNumber evidence="9">2.4.2.18</ecNumber>
    </recommendedName>
</protein>
<dbReference type="PANTHER" id="PTHR43285:SF2">
    <property type="entry name" value="ANTHRANILATE PHOSPHORIBOSYLTRANSFERASE"/>
    <property type="match status" value="1"/>
</dbReference>
<dbReference type="Pfam" id="PF00591">
    <property type="entry name" value="Glycos_transf_3"/>
    <property type="match status" value="1"/>
</dbReference>
<evidence type="ECO:0000256" key="1">
    <source>
        <dbReference type="ARBA" id="ARBA00004907"/>
    </source>
</evidence>
<dbReference type="UniPathway" id="UPA00035">
    <property type="reaction ID" value="UER00041"/>
</dbReference>